<dbReference type="PROSITE" id="PS51186">
    <property type="entry name" value="GNAT"/>
    <property type="match status" value="1"/>
</dbReference>
<proteinExistence type="predicted"/>
<organism evidence="3 4">
    <name type="scientific">Porphyridium purpureum</name>
    <name type="common">Red alga</name>
    <name type="synonym">Porphyridium cruentum</name>
    <dbReference type="NCBI Taxonomy" id="35688"/>
    <lineage>
        <taxon>Eukaryota</taxon>
        <taxon>Rhodophyta</taxon>
        <taxon>Bangiophyceae</taxon>
        <taxon>Porphyridiales</taxon>
        <taxon>Porphyridiaceae</taxon>
        <taxon>Porphyridium</taxon>
    </lineage>
</organism>
<gene>
    <name evidence="3" type="ORF">FVE85_7517</name>
</gene>
<name>A0A5J4ZA72_PORPP</name>
<evidence type="ECO:0000313" key="3">
    <source>
        <dbReference type="EMBL" id="KAA8499932.1"/>
    </source>
</evidence>
<evidence type="ECO:0000256" key="1">
    <source>
        <dbReference type="ARBA" id="ARBA00022679"/>
    </source>
</evidence>
<dbReference type="EMBL" id="VRMN01000001">
    <property type="protein sequence ID" value="KAA8499932.1"/>
    <property type="molecule type" value="Genomic_DNA"/>
</dbReference>
<dbReference type="Gene3D" id="3.40.630.30">
    <property type="match status" value="1"/>
</dbReference>
<dbReference type="InterPro" id="IPR050769">
    <property type="entry name" value="NAT_camello-type"/>
</dbReference>
<dbReference type="InterPro" id="IPR016181">
    <property type="entry name" value="Acyl_CoA_acyltransferase"/>
</dbReference>
<dbReference type="PANTHER" id="PTHR13947">
    <property type="entry name" value="GNAT FAMILY N-ACETYLTRANSFERASE"/>
    <property type="match status" value="1"/>
</dbReference>
<dbReference type="OrthoDB" id="41532at2759"/>
<keyword evidence="1 3" id="KW-0808">Transferase</keyword>
<sequence length="212" mass="23821">MVQPGEEEDGGSDLVVRSYTHADREWVVEQFRAAMREMAKPDERVQKQVAAYTESCVTGDLSDVPEQYDLREAALGASHGPRGHFWICVRSGEPECRVGMVGLRRVNPADLQRVNGSDTARHNDEECQHVAELLRFSVARDARRLGAGSRLLKVLIQHAKEQGFRVVKLESLNCMAGARRLYEKEGFRIDARRPLGEVPVDVEHIVSMTLNL</sequence>
<dbReference type="CDD" id="cd04301">
    <property type="entry name" value="NAT_SF"/>
    <property type="match status" value="1"/>
</dbReference>
<evidence type="ECO:0000313" key="4">
    <source>
        <dbReference type="Proteomes" id="UP000324585"/>
    </source>
</evidence>
<accession>A0A5J4ZA72</accession>
<dbReference type="Pfam" id="PF00583">
    <property type="entry name" value="Acetyltransf_1"/>
    <property type="match status" value="1"/>
</dbReference>
<keyword evidence="4" id="KW-1185">Reference proteome</keyword>
<comment type="caution">
    <text evidence="3">The sequence shown here is derived from an EMBL/GenBank/DDBJ whole genome shotgun (WGS) entry which is preliminary data.</text>
</comment>
<reference evidence="4" key="1">
    <citation type="journal article" date="2019" name="Nat. Commun.">
        <title>Expansion of phycobilisome linker gene families in mesophilic red algae.</title>
        <authorList>
            <person name="Lee J."/>
            <person name="Kim D."/>
            <person name="Bhattacharya D."/>
            <person name="Yoon H.S."/>
        </authorList>
    </citation>
    <scope>NUCLEOTIDE SEQUENCE [LARGE SCALE GENOMIC DNA]</scope>
    <source>
        <strain evidence="4">CCMP 1328</strain>
    </source>
</reference>
<dbReference type="AlphaFoldDB" id="A0A5J4ZA72"/>
<protein>
    <submittedName>
        <fullName evidence="3">Putative N-acetyltransferase camello</fullName>
    </submittedName>
</protein>
<dbReference type="InterPro" id="IPR000182">
    <property type="entry name" value="GNAT_dom"/>
</dbReference>
<evidence type="ECO:0000259" key="2">
    <source>
        <dbReference type="PROSITE" id="PS51186"/>
    </source>
</evidence>
<dbReference type="SUPFAM" id="SSF55729">
    <property type="entry name" value="Acyl-CoA N-acyltransferases (Nat)"/>
    <property type="match status" value="1"/>
</dbReference>
<dbReference type="PANTHER" id="PTHR13947:SF37">
    <property type="entry name" value="LD18367P"/>
    <property type="match status" value="1"/>
</dbReference>
<feature type="domain" description="N-acetyltransferase" evidence="2">
    <location>
        <begin position="14"/>
        <end position="212"/>
    </location>
</feature>
<dbReference type="GO" id="GO:0008080">
    <property type="term" value="F:N-acetyltransferase activity"/>
    <property type="evidence" value="ECO:0007669"/>
    <property type="project" value="InterPro"/>
</dbReference>
<dbReference type="Proteomes" id="UP000324585">
    <property type="component" value="Unassembled WGS sequence"/>
</dbReference>